<evidence type="ECO:0000313" key="4">
    <source>
        <dbReference type="Proteomes" id="UP000234181"/>
    </source>
</evidence>
<reference evidence="3 4" key="1">
    <citation type="submission" date="2017-10" db="EMBL/GenBank/DDBJ databases">
        <authorList>
            <person name="Regsiter A."/>
            <person name="William W."/>
        </authorList>
    </citation>
    <scope>NUCLEOTIDE SEQUENCE [LARGE SCALE GENOMIC DNA]</scope>
    <source>
        <strain evidence="1 4">CFBP6984</strain>
        <strain evidence="2 3">CFBP7430</strain>
    </source>
</reference>
<evidence type="ECO:0000313" key="3">
    <source>
        <dbReference type="Proteomes" id="UP000234166"/>
    </source>
</evidence>
<dbReference type="EMBL" id="OCYS01000131">
    <property type="protein sequence ID" value="SON92213.1"/>
    <property type="molecule type" value="Genomic_DNA"/>
</dbReference>
<dbReference type="EMBL" id="OCYT01000136">
    <property type="protein sequence ID" value="SON86798.1"/>
    <property type="molecule type" value="Genomic_DNA"/>
</dbReference>
<evidence type="ECO:0000313" key="2">
    <source>
        <dbReference type="EMBL" id="SON92213.1"/>
    </source>
</evidence>
<comment type="caution">
    <text evidence="2">The sequence shown here is derived from an EMBL/GenBank/DDBJ whole genome shotgun (WGS) entry which is preliminary data.</text>
</comment>
<gene>
    <name evidence="1" type="ORF">XAP6984_770033</name>
    <name evidence="2" type="ORF">XAP7430_730034</name>
</gene>
<protein>
    <submittedName>
        <fullName evidence="2">Uncharacterized protein</fullName>
    </submittedName>
</protein>
<dbReference type="AlphaFoldDB" id="A0AB38E4P2"/>
<evidence type="ECO:0000313" key="1">
    <source>
        <dbReference type="EMBL" id="SON86798.1"/>
    </source>
</evidence>
<sequence>MVCMLDGQGFCSQATGDLLVSWLTTGSEQAAGGCGQRAQSRGVRVAHADSDRRPHLPGGCAVLLLALLRHARNPCDRLHSPVRALLDWLHACKLCVIYRCKASP</sequence>
<name>A0AB38E4P2_XANCH</name>
<proteinExistence type="predicted"/>
<dbReference type="Proteomes" id="UP000234166">
    <property type="component" value="Unassembled WGS sequence"/>
</dbReference>
<accession>A0AB38E4P2</accession>
<organism evidence="2 3">
    <name type="scientific">Xanthomonas campestris pv. phaseoli</name>
    <dbReference type="NCBI Taxonomy" id="317013"/>
    <lineage>
        <taxon>Bacteria</taxon>
        <taxon>Pseudomonadati</taxon>
        <taxon>Pseudomonadota</taxon>
        <taxon>Gammaproteobacteria</taxon>
        <taxon>Lysobacterales</taxon>
        <taxon>Lysobacteraceae</taxon>
        <taxon>Xanthomonas</taxon>
    </lineage>
</organism>
<keyword evidence="4" id="KW-1185">Reference proteome</keyword>
<dbReference type="Proteomes" id="UP000234181">
    <property type="component" value="Unassembled WGS sequence"/>
</dbReference>